<reference evidence="2 3" key="1">
    <citation type="submission" date="2020-01" db="EMBL/GenBank/DDBJ databases">
        <authorList>
            <person name="Liu G."/>
            <person name="Liu B."/>
        </authorList>
    </citation>
    <scope>NUCLEOTIDE SEQUENCE [LARGE SCALE GENOMIC DNA]</scope>
    <source>
        <strain evidence="2 3">FJAT-51161</strain>
    </source>
</reference>
<name>A0ABX7AT75_9BACI</name>
<dbReference type="Proteomes" id="UP000596049">
    <property type="component" value="Chromosome"/>
</dbReference>
<evidence type="ECO:0000313" key="2">
    <source>
        <dbReference type="EMBL" id="QQP13014.1"/>
    </source>
</evidence>
<feature type="transmembrane region" description="Helical" evidence="1">
    <location>
        <begin position="175"/>
        <end position="199"/>
    </location>
</feature>
<keyword evidence="1" id="KW-1133">Transmembrane helix</keyword>
<feature type="transmembrane region" description="Helical" evidence="1">
    <location>
        <begin position="142"/>
        <end position="163"/>
    </location>
</feature>
<protein>
    <recommendedName>
        <fullName evidence="4">ABC transporter permease</fullName>
    </recommendedName>
</protein>
<sequence length="209" mass="24151">MVKQEIIFWRFLWKIQYKLMILPIILMLLAILSKGYDGDLPNNILIFVVFPLLILPIIALLYQIGSIHLKELLLTYPLHNFIFGWVRPITLSIIYAAAFVVSLTLTNHYTFVELMAAFISSLFYMILTAFFLILFKNVAMGVALPLAYLFYGMFTTGTGQGYFYLLQWSRANPDISLYDCIIVQGIAALGFSLWGVYLLKHRNKYHWSL</sequence>
<evidence type="ECO:0000256" key="1">
    <source>
        <dbReference type="SAM" id="Phobius"/>
    </source>
</evidence>
<gene>
    <name evidence="2" type="ORF">FJQ98_02765</name>
</gene>
<organism evidence="2 3">
    <name type="scientific">Lysinibacillus agricola</name>
    <dbReference type="NCBI Taxonomy" id="2590012"/>
    <lineage>
        <taxon>Bacteria</taxon>
        <taxon>Bacillati</taxon>
        <taxon>Bacillota</taxon>
        <taxon>Bacilli</taxon>
        <taxon>Bacillales</taxon>
        <taxon>Bacillaceae</taxon>
        <taxon>Lysinibacillus</taxon>
    </lineage>
</organism>
<feature type="transmembrane region" description="Helical" evidence="1">
    <location>
        <begin position="111"/>
        <end position="135"/>
    </location>
</feature>
<dbReference type="EMBL" id="CP067341">
    <property type="protein sequence ID" value="QQP13014.1"/>
    <property type="molecule type" value="Genomic_DNA"/>
</dbReference>
<proteinExistence type="predicted"/>
<keyword evidence="1" id="KW-0812">Transmembrane</keyword>
<evidence type="ECO:0008006" key="4">
    <source>
        <dbReference type="Google" id="ProtNLM"/>
    </source>
</evidence>
<accession>A0ABX7AT75</accession>
<evidence type="ECO:0000313" key="3">
    <source>
        <dbReference type="Proteomes" id="UP000596049"/>
    </source>
</evidence>
<keyword evidence="3" id="KW-1185">Reference proteome</keyword>
<feature type="transmembrane region" description="Helical" evidence="1">
    <location>
        <begin position="12"/>
        <end position="32"/>
    </location>
</feature>
<keyword evidence="1" id="KW-0472">Membrane</keyword>
<feature type="transmembrane region" description="Helical" evidence="1">
    <location>
        <begin position="85"/>
        <end position="105"/>
    </location>
</feature>
<dbReference type="RefSeq" id="WP_053595355.1">
    <property type="nucleotide sequence ID" value="NZ_CP067341.1"/>
</dbReference>
<feature type="transmembrane region" description="Helical" evidence="1">
    <location>
        <begin position="44"/>
        <end position="64"/>
    </location>
</feature>